<dbReference type="Proteomes" id="UP001237642">
    <property type="component" value="Unassembled WGS sequence"/>
</dbReference>
<evidence type="ECO:0000256" key="1">
    <source>
        <dbReference type="SAM" id="MobiDB-lite"/>
    </source>
</evidence>
<protein>
    <submittedName>
        <fullName evidence="2">Uncharacterized protein</fullName>
    </submittedName>
</protein>
<keyword evidence="3" id="KW-1185">Reference proteome</keyword>
<reference evidence="2" key="2">
    <citation type="submission" date="2023-05" db="EMBL/GenBank/DDBJ databases">
        <authorList>
            <person name="Schelkunov M.I."/>
        </authorList>
    </citation>
    <scope>NUCLEOTIDE SEQUENCE</scope>
    <source>
        <strain evidence="2">Hsosn_3</strain>
        <tissue evidence="2">Leaf</tissue>
    </source>
</reference>
<comment type="caution">
    <text evidence="2">The sequence shown here is derived from an EMBL/GenBank/DDBJ whole genome shotgun (WGS) entry which is preliminary data.</text>
</comment>
<evidence type="ECO:0000313" key="3">
    <source>
        <dbReference type="Proteomes" id="UP001237642"/>
    </source>
</evidence>
<accession>A0AAD8M0L1</accession>
<reference evidence="2" key="1">
    <citation type="submission" date="2023-02" db="EMBL/GenBank/DDBJ databases">
        <title>Genome of toxic invasive species Heracleum sosnowskyi carries increased number of genes despite the absence of recent whole-genome duplications.</title>
        <authorList>
            <person name="Schelkunov M."/>
            <person name="Shtratnikova V."/>
            <person name="Makarenko M."/>
            <person name="Klepikova A."/>
            <person name="Omelchenko D."/>
            <person name="Novikova G."/>
            <person name="Obukhova E."/>
            <person name="Bogdanov V."/>
            <person name="Penin A."/>
            <person name="Logacheva M."/>
        </authorList>
    </citation>
    <scope>NUCLEOTIDE SEQUENCE</scope>
    <source>
        <strain evidence="2">Hsosn_3</strain>
        <tissue evidence="2">Leaf</tissue>
    </source>
</reference>
<dbReference type="AlphaFoldDB" id="A0AAD8M0L1"/>
<name>A0AAD8M0L1_9APIA</name>
<feature type="region of interest" description="Disordered" evidence="1">
    <location>
        <begin position="1"/>
        <end position="22"/>
    </location>
</feature>
<organism evidence="2 3">
    <name type="scientific">Heracleum sosnowskyi</name>
    <dbReference type="NCBI Taxonomy" id="360622"/>
    <lineage>
        <taxon>Eukaryota</taxon>
        <taxon>Viridiplantae</taxon>
        <taxon>Streptophyta</taxon>
        <taxon>Embryophyta</taxon>
        <taxon>Tracheophyta</taxon>
        <taxon>Spermatophyta</taxon>
        <taxon>Magnoliopsida</taxon>
        <taxon>eudicotyledons</taxon>
        <taxon>Gunneridae</taxon>
        <taxon>Pentapetalae</taxon>
        <taxon>asterids</taxon>
        <taxon>campanulids</taxon>
        <taxon>Apiales</taxon>
        <taxon>Apiaceae</taxon>
        <taxon>Apioideae</taxon>
        <taxon>apioid superclade</taxon>
        <taxon>Tordylieae</taxon>
        <taxon>Tordyliinae</taxon>
        <taxon>Heracleum</taxon>
    </lineage>
</organism>
<sequence length="119" mass="13290">MSTLKPLNHDGAGEPAAVLRPEPFESDDDYAFRIQLVEAMAASLTFQPSSSTQSPPNAVVSNLGLDREIFDRNLANQEAKKSQDDLYRWINDRKMAEQLQNLPESEWEGYEIGESSSSV</sequence>
<dbReference type="EMBL" id="JAUIZM010000011">
    <property type="protein sequence ID" value="KAK1357375.1"/>
    <property type="molecule type" value="Genomic_DNA"/>
</dbReference>
<gene>
    <name evidence="2" type="ORF">POM88_050631</name>
</gene>
<evidence type="ECO:0000313" key="2">
    <source>
        <dbReference type="EMBL" id="KAK1357375.1"/>
    </source>
</evidence>
<proteinExistence type="predicted"/>